<dbReference type="AlphaFoldDB" id="A0A9R0SZI2"/>
<protein>
    <recommendedName>
        <fullName evidence="1">F-box domain-containing protein</fullName>
    </recommendedName>
</protein>
<name>A0A9R0SZI2_TRITD</name>
<dbReference type="PANTHER" id="PTHR32141">
    <property type="match status" value="1"/>
</dbReference>
<keyword evidence="3" id="KW-1185">Reference proteome</keyword>
<dbReference type="Gramene" id="TRITD4Bv1G048720.2">
    <property type="protein sequence ID" value="TRITD4Bv1G048720.2"/>
    <property type="gene ID" value="TRITD4Bv1G048720"/>
</dbReference>
<dbReference type="Pfam" id="PF00646">
    <property type="entry name" value="F-box"/>
    <property type="match status" value="1"/>
</dbReference>
<sequence>MEYYTSSPLFMPLVKLVGEYLGSEDWMHQLFHRTYLPAHYALPDPPVSAAACLSALPPHDDVDRVSRLPDALLHNIVSRLPVKDAARTSALSRRWRGVWRSAPLVLVNRRWPLDVTLPDTFLGMATLTRLYLGPWKFPDTAGLPSATCFGNLRELGLCNVIMESGDLDFVLDRSPVLETLCLEGNLFRLCLRLVSQSLRCVQIIGCFLEEIFVVDAPRLERLIQSEGCTPNGTCTKVKIGHAPKLHLLGYLELDQRHILEVGNTIIKAGTGVSPSTMVPSVGILALEVRFEVRNDAKMAPGVLKCFPNVETLHIKSGKNDQSTGKLNLKSWHESGTIECIRSRIKLLFFHDFRGGRGELAFLKFFFESALVLQEAVIVFAAAPSSMEEVQSKLDILGSMKRASETSIVLLTTRSDPQGGYVWSFKIGSGFSPADPFENY</sequence>
<dbReference type="Proteomes" id="UP000324705">
    <property type="component" value="Chromosome 4B"/>
</dbReference>
<dbReference type="PROSITE" id="PS50181">
    <property type="entry name" value="FBOX"/>
    <property type="match status" value="1"/>
</dbReference>
<dbReference type="Pfam" id="PF24758">
    <property type="entry name" value="LRR_At5g56370"/>
    <property type="match status" value="1"/>
</dbReference>
<proteinExistence type="predicted"/>
<dbReference type="InterPro" id="IPR055302">
    <property type="entry name" value="F-box_dom-containing"/>
</dbReference>
<organism evidence="2 3">
    <name type="scientific">Triticum turgidum subsp. durum</name>
    <name type="common">Durum wheat</name>
    <name type="synonym">Triticum durum</name>
    <dbReference type="NCBI Taxonomy" id="4567"/>
    <lineage>
        <taxon>Eukaryota</taxon>
        <taxon>Viridiplantae</taxon>
        <taxon>Streptophyta</taxon>
        <taxon>Embryophyta</taxon>
        <taxon>Tracheophyta</taxon>
        <taxon>Spermatophyta</taxon>
        <taxon>Magnoliopsida</taxon>
        <taxon>Liliopsida</taxon>
        <taxon>Poales</taxon>
        <taxon>Poaceae</taxon>
        <taxon>BOP clade</taxon>
        <taxon>Pooideae</taxon>
        <taxon>Triticodae</taxon>
        <taxon>Triticeae</taxon>
        <taxon>Triticinae</taxon>
        <taxon>Triticum</taxon>
    </lineage>
</organism>
<reference evidence="2 3" key="1">
    <citation type="submission" date="2017-09" db="EMBL/GenBank/DDBJ databases">
        <authorList>
            <consortium name="International Durum Wheat Genome Sequencing Consortium (IDWGSC)"/>
            <person name="Milanesi L."/>
        </authorList>
    </citation>
    <scope>NUCLEOTIDE SEQUENCE [LARGE SCALE GENOMIC DNA]</scope>
    <source>
        <strain evidence="3">cv. Svevo</strain>
    </source>
</reference>
<dbReference type="SMART" id="SM00256">
    <property type="entry name" value="FBOX"/>
    <property type="match status" value="1"/>
</dbReference>
<feature type="domain" description="F-box" evidence="1">
    <location>
        <begin position="62"/>
        <end position="111"/>
    </location>
</feature>
<dbReference type="InterPro" id="IPR053781">
    <property type="entry name" value="F-box_AtFBL13-like"/>
</dbReference>
<accession>A0A9R0SZI2</accession>
<dbReference type="SUPFAM" id="SSF52047">
    <property type="entry name" value="RNI-like"/>
    <property type="match status" value="1"/>
</dbReference>
<dbReference type="EMBL" id="LT934118">
    <property type="protein sequence ID" value="VAI03732.1"/>
    <property type="molecule type" value="Genomic_DNA"/>
</dbReference>
<dbReference type="InterPro" id="IPR055411">
    <property type="entry name" value="LRR_FXL15/At3g58940/PEG3-like"/>
</dbReference>
<dbReference type="PANTHER" id="PTHR32141:SF149">
    <property type="entry name" value="OS01G0596100 PROTEIN"/>
    <property type="match status" value="1"/>
</dbReference>
<dbReference type="CDD" id="cd22160">
    <property type="entry name" value="F-box_AtFBL13-like"/>
    <property type="match status" value="1"/>
</dbReference>
<dbReference type="InterPro" id="IPR036047">
    <property type="entry name" value="F-box-like_dom_sf"/>
</dbReference>
<gene>
    <name evidence="2" type="ORF">TRITD_4Bv1G048720</name>
</gene>
<dbReference type="InterPro" id="IPR001810">
    <property type="entry name" value="F-box_dom"/>
</dbReference>
<evidence type="ECO:0000313" key="3">
    <source>
        <dbReference type="Proteomes" id="UP000324705"/>
    </source>
</evidence>
<dbReference type="InterPro" id="IPR006566">
    <property type="entry name" value="FBD"/>
</dbReference>
<dbReference type="SUPFAM" id="SSF81383">
    <property type="entry name" value="F-box domain"/>
    <property type="match status" value="1"/>
</dbReference>
<evidence type="ECO:0000313" key="2">
    <source>
        <dbReference type="EMBL" id="VAI03732.1"/>
    </source>
</evidence>
<dbReference type="Gene3D" id="1.20.1280.50">
    <property type="match status" value="1"/>
</dbReference>
<evidence type="ECO:0000259" key="1">
    <source>
        <dbReference type="PROSITE" id="PS50181"/>
    </source>
</evidence>
<dbReference type="Pfam" id="PF08387">
    <property type="entry name" value="FBD"/>
    <property type="match status" value="1"/>
</dbReference>